<evidence type="ECO:0000313" key="2">
    <source>
        <dbReference type="EMBL" id="MDM5455559.1"/>
    </source>
</evidence>
<proteinExistence type="predicted"/>
<name>A0AAW7IQ56_9BACI</name>
<dbReference type="RefSeq" id="WP_289321139.1">
    <property type="nucleotide sequence ID" value="NZ_JAUCEY010000008.1"/>
</dbReference>
<keyword evidence="1" id="KW-1133">Transmembrane helix</keyword>
<dbReference type="EMBL" id="JAUCEY010000008">
    <property type="protein sequence ID" value="MDM5455559.1"/>
    <property type="molecule type" value="Genomic_DNA"/>
</dbReference>
<dbReference type="Proteomes" id="UP001234602">
    <property type="component" value="Unassembled WGS sequence"/>
</dbReference>
<comment type="caution">
    <text evidence="2">The sequence shown here is derived from an EMBL/GenBank/DDBJ whole genome shotgun (WGS) entry which is preliminary data.</text>
</comment>
<accession>A0AAW7IQ56</accession>
<organism evidence="2 3">
    <name type="scientific">Peribacillus simplex</name>
    <dbReference type="NCBI Taxonomy" id="1478"/>
    <lineage>
        <taxon>Bacteria</taxon>
        <taxon>Bacillati</taxon>
        <taxon>Bacillota</taxon>
        <taxon>Bacilli</taxon>
        <taxon>Bacillales</taxon>
        <taxon>Bacillaceae</taxon>
        <taxon>Peribacillus</taxon>
    </lineage>
</organism>
<reference evidence="2" key="1">
    <citation type="submission" date="2023-06" db="EMBL/GenBank/DDBJ databases">
        <title>Comparative genomics of Bacillaceae isolates and their secondary metabolite potential.</title>
        <authorList>
            <person name="Song L."/>
            <person name="Nielsen L.J."/>
            <person name="Mohite O."/>
            <person name="Xu X."/>
            <person name="Weber T."/>
            <person name="Kovacs A.T."/>
        </authorList>
    </citation>
    <scope>NUCLEOTIDE SEQUENCE</scope>
    <source>
        <strain evidence="2">D8_B_37</strain>
    </source>
</reference>
<evidence type="ECO:0000256" key="1">
    <source>
        <dbReference type="SAM" id="Phobius"/>
    </source>
</evidence>
<sequence length="62" mass="6974">MERMEIAVKGENFIPPCTRPYHFFIDTFWIFSSSPQPLSVFLGLILVAPFAIGSGLNIDLTQ</sequence>
<keyword evidence="1" id="KW-0812">Transmembrane</keyword>
<protein>
    <submittedName>
        <fullName evidence="2">Uncharacterized protein</fullName>
    </submittedName>
</protein>
<dbReference type="AlphaFoldDB" id="A0AAW7IQ56"/>
<keyword evidence="1" id="KW-0472">Membrane</keyword>
<feature type="transmembrane region" description="Helical" evidence="1">
    <location>
        <begin position="38"/>
        <end position="58"/>
    </location>
</feature>
<evidence type="ECO:0000313" key="3">
    <source>
        <dbReference type="Proteomes" id="UP001234602"/>
    </source>
</evidence>
<gene>
    <name evidence="2" type="ORF">QUF89_26090</name>
</gene>